<protein>
    <recommendedName>
        <fullName evidence="4">WDR19 first beta-propeller domain-containing protein</fullName>
    </recommendedName>
</protein>
<dbReference type="PANTHER" id="PTHR22838">
    <property type="entry name" value="WD REPEAT PROTEIN 26-RELATED"/>
    <property type="match status" value="1"/>
</dbReference>
<proteinExistence type="predicted"/>
<reference evidence="5 6" key="1">
    <citation type="journal article" date="2023" name="Antonie Van Leeuwenhoek">
        <title>Flavobacterium potami sp. nov., a multi-metal resistance genes harbouring bacterium isolated from shallow river silt.</title>
        <authorList>
            <person name="Li S."/>
            <person name="Mao S."/>
            <person name="Mu W."/>
            <person name="Guo B."/>
            <person name="Li C."/>
            <person name="Zhu Q."/>
            <person name="Hou X."/>
            <person name="Zhao Y."/>
            <person name="Wei S."/>
            <person name="Liu H."/>
            <person name="Liu A."/>
        </authorList>
    </citation>
    <scope>NUCLEOTIDE SEQUENCE [LARGE SCALE GENOMIC DNA]</scope>
    <source>
        <strain evidence="5 6">17A</strain>
    </source>
</reference>
<dbReference type="Proteomes" id="UP001139366">
    <property type="component" value="Unassembled WGS sequence"/>
</dbReference>
<evidence type="ECO:0000256" key="2">
    <source>
        <dbReference type="ARBA" id="ARBA00022737"/>
    </source>
</evidence>
<dbReference type="SMART" id="SM00320">
    <property type="entry name" value="WD40"/>
    <property type="match status" value="6"/>
</dbReference>
<dbReference type="Gene3D" id="2.130.10.10">
    <property type="entry name" value="YVTN repeat-like/Quinoprotein amine dehydrogenase"/>
    <property type="match status" value="2"/>
</dbReference>
<dbReference type="InterPro" id="IPR051350">
    <property type="entry name" value="WD_repeat-ST_regulator"/>
</dbReference>
<dbReference type="InterPro" id="IPR001680">
    <property type="entry name" value="WD40_rpt"/>
</dbReference>
<comment type="caution">
    <text evidence="5">The sequence shown here is derived from an EMBL/GenBank/DDBJ whole genome shotgun (WGS) entry which is preliminary data.</text>
</comment>
<dbReference type="SUPFAM" id="SSF50978">
    <property type="entry name" value="WD40 repeat-like"/>
    <property type="match status" value="1"/>
</dbReference>
<dbReference type="AlphaFoldDB" id="A0A9X1KST3"/>
<keyword evidence="6" id="KW-1185">Reference proteome</keyword>
<organism evidence="5 6">
    <name type="scientific">Flavobacterium potami</name>
    <dbReference type="NCBI Taxonomy" id="2872310"/>
    <lineage>
        <taxon>Bacteria</taxon>
        <taxon>Pseudomonadati</taxon>
        <taxon>Bacteroidota</taxon>
        <taxon>Flavobacteriia</taxon>
        <taxon>Flavobacteriales</taxon>
        <taxon>Flavobacteriaceae</taxon>
        <taxon>Flavobacterium</taxon>
    </lineage>
</organism>
<keyword evidence="3" id="KW-0732">Signal</keyword>
<gene>
    <name evidence="5" type="ORF">K6T82_23520</name>
</gene>
<keyword evidence="2" id="KW-0677">Repeat</keyword>
<evidence type="ECO:0000259" key="4">
    <source>
        <dbReference type="Pfam" id="PF23389"/>
    </source>
</evidence>
<dbReference type="PANTHER" id="PTHR22838:SF0">
    <property type="entry name" value="WD REPEAT-CONTAINING PROTEIN 26"/>
    <property type="match status" value="1"/>
</dbReference>
<dbReference type="Pfam" id="PF00400">
    <property type="entry name" value="WD40"/>
    <property type="match status" value="1"/>
</dbReference>
<feature type="signal peptide" evidence="3">
    <location>
        <begin position="1"/>
        <end position="22"/>
    </location>
</feature>
<dbReference type="RefSeq" id="WP_223711398.1">
    <property type="nucleotide sequence ID" value="NZ_JAINUY010000011.1"/>
</dbReference>
<dbReference type="InterPro" id="IPR036322">
    <property type="entry name" value="WD40_repeat_dom_sf"/>
</dbReference>
<evidence type="ECO:0000313" key="6">
    <source>
        <dbReference type="Proteomes" id="UP001139366"/>
    </source>
</evidence>
<feature type="chain" id="PRO_5040842073" description="WDR19 first beta-propeller domain-containing protein" evidence="3">
    <location>
        <begin position="23"/>
        <end position="318"/>
    </location>
</feature>
<evidence type="ECO:0000256" key="3">
    <source>
        <dbReference type="SAM" id="SignalP"/>
    </source>
</evidence>
<keyword evidence="1" id="KW-0853">WD repeat</keyword>
<dbReference type="InterPro" id="IPR015943">
    <property type="entry name" value="WD40/YVTN_repeat-like_dom_sf"/>
</dbReference>
<name>A0A9X1KST3_9FLAO</name>
<dbReference type="InterPro" id="IPR057855">
    <property type="entry name" value="Beta-prop_WDR19_1st"/>
</dbReference>
<feature type="domain" description="WDR19 first beta-propeller" evidence="4">
    <location>
        <begin position="34"/>
        <end position="196"/>
    </location>
</feature>
<accession>A0A9X1KST3</accession>
<evidence type="ECO:0000313" key="5">
    <source>
        <dbReference type="EMBL" id="MBZ4037749.1"/>
    </source>
</evidence>
<sequence>MKIKKQLLCIISILFFSNHFFAQYAINKKILWTTDWNHDGKLLAVGGNLDTLKIYSKSNLKLHKSFPIKSTITRVKWHPSKNSIAVATQLSKNKSCIINLDTNEKIELNEISPDGARGIDWNYTGEYLAVGDNDGQILIYDMKGNLIKNFKNENNKGITAINWHPKKNILVTVSDKIRLFDIDGNLLKSIKHRTEEVMLLSTAWHKSGNFFVTGDYGDKHDKSLLQYWSEQGELLQSIDISKGEYRNLTWKRKGDRLATASDALRIWDIKGKLISEGKSTDYLWGISWNKQGNKIVTSSLEQNIIVWNNKAKKIATIE</sequence>
<dbReference type="EMBL" id="JAINUY010000011">
    <property type="protein sequence ID" value="MBZ4037749.1"/>
    <property type="molecule type" value="Genomic_DNA"/>
</dbReference>
<dbReference type="Pfam" id="PF23389">
    <property type="entry name" value="Beta-prop_WDR19_1st"/>
    <property type="match status" value="1"/>
</dbReference>
<evidence type="ECO:0000256" key="1">
    <source>
        <dbReference type="ARBA" id="ARBA00022574"/>
    </source>
</evidence>